<gene>
    <name evidence="2" type="ORF">HPB48_011859</name>
</gene>
<evidence type="ECO:0000313" key="3">
    <source>
        <dbReference type="Proteomes" id="UP000821853"/>
    </source>
</evidence>
<dbReference type="Proteomes" id="UP000821853">
    <property type="component" value="Chromosome 1"/>
</dbReference>
<accession>A0A9J6FJG6</accession>
<organism evidence="2 3">
    <name type="scientific">Haemaphysalis longicornis</name>
    <name type="common">Bush tick</name>
    <dbReference type="NCBI Taxonomy" id="44386"/>
    <lineage>
        <taxon>Eukaryota</taxon>
        <taxon>Metazoa</taxon>
        <taxon>Ecdysozoa</taxon>
        <taxon>Arthropoda</taxon>
        <taxon>Chelicerata</taxon>
        <taxon>Arachnida</taxon>
        <taxon>Acari</taxon>
        <taxon>Parasitiformes</taxon>
        <taxon>Ixodida</taxon>
        <taxon>Ixodoidea</taxon>
        <taxon>Ixodidae</taxon>
        <taxon>Haemaphysalinae</taxon>
        <taxon>Haemaphysalis</taxon>
    </lineage>
</organism>
<evidence type="ECO:0000256" key="1">
    <source>
        <dbReference type="SAM" id="MobiDB-lite"/>
    </source>
</evidence>
<feature type="compositionally biased region" description="Low complexity" evidence="1">
    <location>
        <begin position="132"/>
        <end position="144"/>
    </location>
</feature>
<feature type="region of interest" description="Disordered" evidence="1">
    <location>
        <begin position="1"/>
        <end position="151"/>
    </location>
</feature>
<dbReference type="EMBL" id="JABSTR010000001">
    <property type="protein sequence ID" value="KAH9363173.1"/>
    <property type="molecule type" value="Genomic_DNA"/>
</dbReference>
<dbReference type="VEuPathDB" id="VectorBase:HLOH_063772"/>
<evidence type="ECO:0000313" key="2">
    <source>
        <dbReference type="EMBL" id="KAH9363173.1"/>
    </source>
</evidence>
<name>A0A9J6FJG6_HAELO</name>
<feature type="compositionally biased region" description="Basic residues" evidence="1">
    <location>
        <begin position="28"/>
        <end position="38"/>
    </location>
</feature>
<comment type="caution">
    <text evidence="2">The sequence shown here is derived from an EMBL/GenBank/DDBJ whole genome shotgun (WGS) entry which is preliminary data.</text>
</comment>
<keyword evidence="3" id="KW-1185">Reference proteome</keyword>
<proteinExistence type="predicted"/>
<protein>
    <submittedName>
        <fullName evidence="2">Uncharacterized protein</fullName>
    </submittedName>
</protein>
<reference evidence="2 3" key="1">
    <citation type="journal article" date="2020" name="Cell">
        <title>Large-Scale Comparative Analyses of Tick Genomes Elucidate Their Genetic Diversity and Vector Capacities.</title>
        <authorList>
            <consortium name="Tick Genome and Microbiome Consortium (TIGMIC)"/>
            <person name="Jia N."/>
            <person name="Wang J."/>
            <person name="Shi W."/>
            <person name="Du L."/>
            <person name="Sun Y."/>
            <person name="Zhan W."/>
            <person name="Jiang J.F."/>
            <person name="Wang Q."/>
            <person name="Zhang B."/>
            <person name="Ji P."/>
            <person name="Bell-Sakyi L."/>
            <person name="Cui X.M."/>
            <person name="Yuan T.T."/>
            <person name="Jiang B.G."/>
            <person name="Yang W.F."/>
            <person name="Lam T.T."/>
            <person name="Chang Q.C."/>
            <person name="Ding S.J."/>
            <person name="Wang X.J."/>
            <person name="Zhu J.G."/>
            <person name="Ruan X.D."/>
            <person name="Zhao L."/>
            <person name="Wei J.T."/>
            <person name="Ye R.Z."/>
            <person name="Que T.C."/>
            <person name="Du C.H."/>
            <person name="Zhou Y.H."/>
            <person name="Cheng J.X."/>
            <person name="Dai P.F."/>
            <person name="Guo W.B."/>
            <person name="Han X.H."/>
            <person name="Huang E.J."/>
            <person name="Li L.F."/>
            <person name="Wei W."/>
            <person name="Gao Y.C."/>
            <person name="Liu J.Z."/>
            <person name="Shao H.Z."/>
            <person name="Wang X."/>
            <person name="Wang C.C."/>
            <person name="Yang T.C."/>
            <person name="Huo Q.B."/>
            <person name="Li W."/>
            <person name="Chen H.Y."/>
            <person name="Chen S.E."/>
            <person name="Zhou L.G."/>
            <person name="Ni X.B."/>
            <person name="Tian J.H."/>
            <person name="Sheng Y."/>
            <person name="Liu T."/>
            <person name="Pan Y.S."/>
            <person name="Xia L.Y."/>
            <person name="Li J."/>
            <person name="Zhao F."/>
            <person name="Cao W.C."/>
        </authorList>
    </citation>
    <scope>NUCLEOTIDE SEQUENCE [LARGE SCALE GENOMIC DNA]</scope>
    <source>
        <strain evidence="2">HaeL-2018</strain>
    </source>
</reference>
<sequence length="232" mass="25029">MLPAATRDNGVLRAQIEQRDAGGIPRPPSRRRRQRRGPVHGGRLGHNQENDMSSRHTQAATMRAPERSRRNAQRARLGRPPSRPCGVSPRAVGPSSDMAAREYNAAKLEVSTSDTETSDEEEKYSTHSAVQEEPAPTSEEPSSSGIGGVVVGCATSDRLAHDRRTPAKSASPSKGYIDEIAALLDPNQPPSVVLMFRGWADELGTLPSVEDYLRVDPGIRPIGDSSDDSSDT</sequence>
<dbReference type="AlphaFoldDB" id="A0A9J6FJG6"/>